<reference evidence="4 6" key="2">
    <citation type="submission" date="2019-08" db="EMBL/GenBank/DDBJ databases">
        <title>Complete genome sequences of Francisella adeliensis (FSC1325 and FSC1326).</title>
        <authorList>
            <person name="Ohrman C."/>
            <person name="Uneklint I."/>
            <person name="Vallesi A."/>
            <person name="Karlsson L."/>
            <person name="Sjodin A."/>
        </authorList>
    </citation>
    <scope>NUCLEOTIDE SEQUENCE [LARGE SCALE GENOMIC DNA]</scope>
    <source>
        <strain evidence="4 6">FSC1325</strain>
    </source>
</reference>
<proteinExistence type="predicted"/>
<evidence type="ECO:0000256" key="2">
    <source>
        <dbReference type="SAM" id="Phobius"/>
    </source>
</evidence>
<keyword evidence="2" id="KW-1133">Transmembrane helix</keyword>
<evidence type="ECO:0000313" key="5">
    <source>
        <dbReference type="Proteomes" id="UP000251120"/>
    </source>
</evidence>
<evidence type="ECO:0000256" key="1">
    <source>
        <dbReference type="SAM" id="MobiDB-lite"/>
    </source>
</evidence>
<organism evidence="3 5">
    <name type="scientific">Francisella adeliensis</name>
    <dbReference type="NCBI Taxonomy" id="2007306"/>
    <lineage>
        <taxon>Bacteria</taxon>
        <taxon>Pseudomonadati</taxon>
        <taxon>Pseudomonadota</taxon>
        <taxon>Gammaproteobacteria</taxon>
        <taxon>Thiotrichales</taxon>
        <taxon>Francisellaceae</taxon>
        <taxon>Francisella</taxon>
    </lineage>
</organism>
<dbReference type="Proteomes" id="UP000681131">
    <property type="component" value="Chromosome"/>
</dbReference>
<name>A0A2Z4XZK1_9GAMM</name>
<gene>
    <name evidence="3" type="ORF">CDH04_06600</name>
    <name evidence="4" type="ORF">FZC43_06600</name>
</gene>
<evidence type="ECO:0000313" key="4">
    <source>
        <dbReference type="EMBL" id="QIW12337.1"/>
    </source>
</evidence>
<dbReference type="AlphaFoldDB" id="A0A2Z4XZK1"/>
<dbReference type="RefSeq" id="WP_112870273.1">
    <property type="nucleotide sequence ID" value="NZ_CP021781.1"/>
</dbReference>
<dbReference type="OrthoDB" id="5604450at2"/>
<dbReference type="EMBL" id="CP021781">
    <property type="protein sequence ID" value="AXA34096.1"/>
    <property type="molecule type" value="Genomic_DNA"/>
</dbReference>
<dbReference type="KEGG" id="fad:CDH04_06600"/>
<dbReference type="InterPro" id="IPR021732">
    <property type="entry name" value="DUF3301"/>
</dbReference>
<protein>
    <submittedName>
        <fullName evidence="4">DUF3301 domain-containing protein</fullName>
    </submittedName>
</protein>
<evidence type="ECO:0000313" key="6">
    <source>
        <dbReference type="Proteomes" id="UP000681131"/>
    </source>
</evidence>
<feature type="region of interest" description="Disordered" evidence="1">
    <location>
        <begin position="111"/>
        <end position="135"/>
    </location>
</feature>
<accession>A0A2Z4XZK1</accession>
<keyword evidence="6" id="KW-1185">Reference proteome</keyword>
<sequence length="135" mass="16125">MSVALYTLIFLGICFFTWRNFMKNKEYTIGIAERYAKKHNIEMLDDTVCLRKISVKVEFKKLVFYRVYSFDYNTAISDDRYRAYIVLKNGKFDELIMSEFEKADLERENVVAEQTEQENEKPQRRAANNIISFED</sequence>
<keyword evidence="2" id="KW-0472">Membrane</keyword>
<dbReference type="EMBL" id="CP043424">
    <property type="protein sequence ID" value="QIW12337.1"/>
    <property type="molecule type" value="Genomic_DNA"/>
</dbReference>
<dbReference type="Pfam" id="PF11743">
    <property type="entry name" value="DUF3301"/>
    <property type="match status" value="1"/>
</dbReference>
<feature type="transmembrane region" description="Helical" evidence="2">
    <location>
        <begin position="6"/>
        <end position="22"/>
    </location>
</feature>
<keyword evidence="2" id="KW-0812">Transmembrane</keyword>
<reference evidence="3 5" key="1">
    <citation type="submission" date="2017-06" db="EMBL/GenBank/DDBJ databases">
        <title>Complete genome of Francisella adeliensis.</title>
        <authorList>
            <person name="Vallesi A."/>
            <person name="Sjodin A."/>
        </authorList>
    </citation>
    <scope>NUCLEOTIDE SEQUENCE [LARGE SCALE GENOMIC DNA]</scope>
    <source>
        <strain evidence="3 5">FDC440</strain>
    </source>
</reference>
<evidence type="ECO:0000313" key="3">
    <source>
        <dbReference type="EMBL" id="AXA34096.1"/>
    </source>
</evidence>
<dbReference type="Proteomes" id="UP000251120">
    <property type="component" value="Chromosome"/>
</dbReference>